<protein>
    <submittedName>
        <fullName evidence="2">Uncharacterized protein</fullName>
    </submittedName>
</protein>
<evidence type="ECO:0000313" key="2">
    <source>
        <dbReference type="EMBL" id="MDX6851003.1"/>
    </source>
</evidence>
<reference evidence="2 3" key="1">
    <citation type="submission" date="2023-11" db="EMBL/GenBank/DDBJ databases">
        <title>Gilvimarinus fulvus sp. nov., isolated from the surface of Kelp.</title>
        <authorList>
            <person name="Sun Y.Y."/>
            <person name="Gong Y."/>
            <person name="Du Z.J."/>
        </authorList>
    </citation>
    <scope>NUCLEOTIDE SEQUENCE [LARGE SCALE GENOMIC DNA]</scope>
    <source>
        <strain evidence="2 3">SDUM040013</strain>
    </source>
</reference>
<keyword evidence="1" id="KW-0472">Membrane</keyword>
<dbReference type="RefSeq" id="WP_302720615.1">
    <property type="nucleotide sequence ID" value="NZ_JAULRU010000154.1"/>
</dbReference>
<feature type="transmembrane region" description="Helical" evidence="1">
    <location>
        <begin position="247"/>
        <end position="266"/>
    </location>
</feature>
<dbReference type="EMBL" id="JAXAFO010000037">
    <property type="protein sequence ID" value="MDX6851003.1"/>
    <property type="molecule type" value="Genomic_DNA"/>
</dbReference>
<feature type="transmembrane region" description="Helical" evidence="1">
    <location>
        <begin position="58"/>
        <end position="77"/>
    </location>
</feature>
<name>A0ABU4S539_9GAMM</name>
<keyword evidence="1" id="KW-0812">Transmembrane</keyword>
<proteinExistence type="predicted"/>
<accession>A0ABU4S539</accession>
<organism evidence="2 3">
    <name type="scientific">Gilvimarinus gilvus</name>
    <dbReference type="NCBI Taxonomy" id="3058038"/>
    <lineage>
        <taxon>Bacteria</taxon>
        <taxon>Pseudomonadati</taxon>
        <taxon>Pseudomonadota</taxon>
        <taxon>Gammaproteobacteria</taxon>
        <taxon>Cellvibrionales</taxon>
        <taxon>Cellvibrionaceae</taxon>
        <taxon>Gilvimarinus</taxon>
    </lineage>
</organism>
<evidence type="ECO:0000313" key="3">
    <source>
        <dbReference type="Proteomes" id="UP001273505"/>
    </source>
</evidence>
<keyword evidence="1" id="KW-1133">Transmembrane helix</keyword>
<evidence type="ECO:0000256" key="1">
    <source>
        <dbReference type="SAM" id="Phobius"/>
    </source>
</evidence>
<keyword evidence="3" id="KW-1185">Reference proteome</keyword>
<gene>
    <name evidence="2" type="ORF">SCD92_16625</name>
</gene>
<sequence>MWDFNLGEAIGLMRKTVPFLLMRLVVYVGITLAYILITGVGAGIGYGVTSFGDGQGGGAFIGGAIGFGLVSAVLYFAREYLLYLIKAGHIAVLVELIQDKELPEGRSQIEHGQAVVKERFKESSILFGLDQLIKGILRALNRMTMMISNFIPIPGLSGLVGFVNKIINVSLTYVDEVILAYNIKIGSDNPWQSSKDALILYAQNYKTMLKNAVFLMLFMYVTAFLIFLVVVAPVAGLVALFPGSPGAMLSVIFAVILAWSIKAAVLEPLAVAAMMQVYFKTIEGQTPNPEWDQKLSGASDKFREMGEKAASYVGGSKAETESQSA</sequence>
<feature type="transmembrane region" description="Helical" evidence="1">
    <location>
        <begin position="20"/>
        <end position="46"/>
    </location>
</feature>
<dbReference type="Proteomes" id="UP001273505">
    <property type="component" value="Unassembled WGS sequence"/>
</dbReference>
<feature type="transmembrane region" description="Helical" evidence="1">
    <location>
        <begin position="213"/>
        <end position="241"/>
    </location>
</feature>
<comment type="caution">
    <text evidence="2">The sequence shown here is derived from an EMBL/GenBank/DDBJ whole genome shotgun (WGS) entry which is preliminary data.</text>
</comment>